<dbReference type="GO" id="GO:0022857">
    <property type="term" value="F:transmembrane transporter activity"/>
    <property type="evidence" value="ECO:0007669"/>
    <property type="project" value="InterPro"/>
</dbReference>
<evidence type="ECO:0000256" key="6">
    <source>
        <dbReference type="ARBA" id="ARBA00023136"/>
    </source>
</evidence>
<keyword evidence="10" id="KW-1185">Reference proteome</keyword>
<dbReference type="PANTHER" id="PTHR23514:SF3">
    <property type="entry name" value="BYPASS OF STOP CODON PROTEIN 6"/>
    <property type="match status" value="1"/>
</dbReference>
<organism evidence="9 10">
    <name type="scientific">Pyrinomonas methylaliphatogenes</name>
    <dbReference type="NCBI Taxonomy" id="454194"/>
    <lineage>
        <taxon>Bacteria</taxon>
        <taxon>Pseudomonadati</taxon>
        <taxon>Acidobacteriota</taxon>
        <taxon>Blastocatellia</taxon>
        <taxon>Blastocatellales</taxon>
        <taxon>Pyrinomonadaceae</taxon>
        <taxon>Pyrinomonas</taxon>
    </lineage>
</organism>
<dbReference type="RefSeq" id="WP_060635272.1">
    <property type="nucleotide sequence ID" value="NZ_CBXV010000002.1"/>
</dbReference>
<evidence type="ECO:0000256" key="2">
    <source>
        <dbReference type="ARBA" id="ARBA00008335"/>
    </source>
</evidence>
<feature type="transmembrane region" description="Helical" evidence="7">
    <location>
        <begin position="79"/>
        <end position="100"/>
    </location>
</feature>
<evidence type="ECO:0000313" key="10">
    <source>
        <dbReference type="Proteomes" id="UP000031518"/>
    </source>
</evidence>
<dbReference type="InterPro" id="IPR005829">
    <property type="entry name" value="Sugar_transporter_CS"/>
</dbReference>
<evidence type="ECO:0000313" key="9">
    <source>
        <dbReference type="EMBL" id="CDM64604.1"/>
    </source>
</evidence>
<dbReference type="InterPro" id="IPR036259">
    <property type="entry name" value="MFS_trans_sf"/>
</dbReference>
<dbReference type="SUPFAM" id="SSF103473">
    <property type="entry name" value="MFS general substrate transporter"/>
    <property type="match status" value="1"/>
</dbReference>
<feature type="transmembrane region" description="Helical" evidence="7">
    <location>
        <begin position="344"/>
        <end position="366"/>
    </location>
</feature>
<feature type="transmembrane region" description="Helical" evidence="7">
    <location>
        <begin position="318"/>
        <end position="338"/>
    </location>
</feature>
<dbReference type="PANTHER" id="PTHR23514">
    <property type="entry name" value="BYPASS OF STOP CODON PROTEIN 6"/>
    <property type="match status" value="1"/>
</dbReference>
<feature type="transmembrane region" description="Helical" evidence="7">
    <location>
        <begin position="145"/>
        <end position="163"/>
    </location>
</feature>
<name>A0A0B6WWH2_9BACT</name>
<evidence type="ECO:0000256" key="1">
    <source>
        <dbReference type="ARBA" id="ARBA00004127"/>
    </source>
</evidence>
<feature type="transmembrane region" description="Helical" evidence="7">
    <location>
        <begin position="50"/>
        <end position="67"/>
    </location>
</feature>
<evidence type="ECO:0000256" key="3">
    <source>
        <dbReference type="ARBA" id="ARBA00022448"/>
    </source>
</evidence>
<dbReference type="OrthoDB" id="9795150at2"/>
<evidence type="ECO:0000259" key="8">
    <source>
        <dbReference type="PROSITE" id="PS50850"/>
    </source>
</evidence>
<dbReference type="GO" id="GO:0012505">
    <property type="term" value="C:endomembrane system"/>
    <property type="evidence" value="ECO:0007669"/>
    <property type="project" value="UniProtKB-SubCell"/>
</dbReference>
<evidence type="ECO:0000256" key="7">
    <source>
        <dbReference type="SAM" id="Phobius"/>
    </source>
</evidence>
<comment type="subcellular location">
    <subcellularLocation>
        <location evidence="1">Endomembrane system</location>
        <topology evidence="1">Multi-pass membrane protein</topology>
    </subcellularLocation>
</comment>
<dbReference type="STRING" id="454194.PYK22_00598"/>
<reference evidence="9 10" key="2">
    <citation type="submission" date="2015-01" db="EMBL/GenBank/DDBJ databases">
        <title>Complete genome sequence of Pyrinomonas methylaliphatogenes type strain K22T.</title>
        <authorList>
            <person name="Lee K.C.Y."/>
            <person name="Power J.F."/>
            <person name="Dunfield P.F."/>
            <person name="Morgan X.C."/>
            <person name="Huttenhower C."/>
            <person name="Stott M.B."/>
        </authorList>
    </citation>
    <scope>NUCLEOTIDE SEQUENCE [LARGE SCALE GENOMIC DNA]</scope>
    <source>
        <strain evidence="9 10">K22</strain>
    </source>
</reference>
<feature type="domain" description="Major facilitator superfamily (MFS) profile" evidence="8">
    <location>
        <begin position="13"/>
        <end position="437"/>
    </location>
</feature>
<dbReference type="InterPro" id="IPR051788">
    <property type="entry name" value="MFS_Transporter"/>
</dbReference>
<dbReference type="PROSITE" id="PS00216">
    <property type="entry name" value="SUGAR_TRANSPORT_1"/>
    <property type="match status" value="1"/>
</dbReference>
<feature type="transmembrane region" description="Helical" evidence="7">
    <location>
        <begin position="12"/>
        <end position="30"/>
    </location>
</feature>
<dbReference type="InterPro" id="IPR020846">
    <property type="entry name" value="MFS_dom"/>
</dbReference>
<accession>A0A0B6WWH2</accession>
<feature type="transmembrane region" description="Helical" evidence="7">
    <location>
        <begin position="106"/>
        <end position="133"/>
    </location>
</feature>
<feature type="transmembrane region" description="Helical" evidence="7">
    <location>
        <begin position="373"/>
        <end position="392"/>
    </location>
</feature>
<keyword evidence="6 7" id="KW-0472">Membrane</keyword>
<feature type="transmembrane region" description="Helical" evidence="7">
    <location>
        <begin position="287"/>
        <end position="306"/>
    </location>
</feature>
<feature type="transmembrane region" description="Helical" evidence="7">
    <location>
        <begin position="175"/>
        <end position="192"/>
    </location>
</feature>
<gene>
    <name evidence="9" type="ORF">PYK22_00598</name>
</gene>
<sequence length="457" mass="47858">MSETVNRISARFLMVVAFFGIFLYGLLAALPGSVLPTLERGQYLPSDSDVGTFLLINAIGAVVAYIVSGPVMDRLGRKIALALGSVLVLLSMVGFALVVTRVEPEAALLPIFLCSLVLGMGANAIVAAGHALVADVAESWRNAALNLLDICFGLGLAALPLVVQRIQQQGGVQMVFWTLAGLTVLLLVAASFPRYPTIGHESGSAAGDVRSLLSNGSFWLLAIALFMYVGAEVAVGKWVVTFMQRDGQILANSGLNAESLRIIAQGSPEEQTRFFEQSREGVAVATYALRTLSFFAFALLFGRLVSSFLLGVLRVNSFWLIVAASIFTSVALIIAFTASKPAMVRAGLILAGFGMGPIFPTSVGLASMIAPRIAGTAMSWVMGVGFAGLLLIPPAVGYVSDALGEGTGNLRAGLFVVVAAAITMAVLHVLLALRERRRLAAGETALAREEARAAGGA</sequence>
<dbReference type="GO" id="GO:0016020">
    <property type="term" value="C:membrane"/>
    <property type="evidence" value="ECO:0007669"/>
    <property type="project" value="InterPro"/>
</dbReference>
<evidence type="ECO:0000256" key="5">
    <source>
        <dbReference type="ARBA" id="ARBA00022989"/>
    </source>
</evidence>
<comment type="similarity">
    <text evidence="2">Belongs to the major facilitator superfamily.</text>
</comment>
<dbReference type="PROSITE" id="PS50850">
    <property type="entry name" value="MFS"/>
    <property type="match status" value="1"/>
</dbReference>
<dbReference type="AlphaFoldDB" id="A0A0B6WWH2"/>
<evidence type="ECO:0000256" key="4">
    <source>
        <dbReference type="ARBA" id="ARBA00022692"/>
    </source>
</evidence>
<dbReference type="Pfam" id="PF07690">
    <property type="entry name" value="MFS_1"/>
    <property type="match status" value="1"/>
</dbReference>
<dbReference type="EMBL" id="CBXV010000002">
    <property type="protein sequence ID" value="CDM64604.1"/>
    <property type="molecule type" value="Genomic_DNA"/>
</dbReference>
<feature type="transmembrane region" description="Helical" evidence="7">
    <location>
        <begin position="212"/>
        <end position="231"/>
    </location>
</feature>
<feature type="transmembrane region" description="Helical" evidence="7">
    <location>
        <begin position="412"/>
        <end position="433"/>
    </location>
</feature>
<dbReference type="Proteomes" id="UP000031518">
    <property type="component" value="Unassembled WGS sequence"/>
</dbReference>
<dbReference type="Gene3D" id="1.20.1250.20">
    <property type="entry name" value="MFS general substrate transporter like domains"/>
    <property type="match status" value="1"/>
</dbReference>
<dbReference type="InterPro" id="IPR011701">
    <property type="entry name" value="MFS"/>
</dbReference>
<keyword evidence="3" id="KW-0813">Transport</keyword>
<keyword evidence="5 7" id="KW-1133">Transmembrane helix</keyword>
<protein>
    <submittedName>
        <fullName evidence="9">Fucose permease</fullName>
    </submittedName>
</protein>
<keyword evidence="4 7" id="KW-0812">Transmembrane</keyword>
<proteinExistence type="inferred from homology"/>
<reference evidence="9 10" key="1">
    <citation type="submission" date="2013-12" db="EMBL/GenBank/DDBJ databases">
        <authorList>
            <person name="Stott M."/>
        </authorList>
    </citation>
    <scope>NUCLEOTIDE SEQUENCE [LARGE SCALE GENOMIC DNA]</scope>
    <source>
        <strain evidence="9 10">K22</strain>
    </source>
</reference>